<gene>
    <name evidence="2" type="ORF">TRFO_34727</name>
</gene>
<comment type="caution">
    <text evidence="2">The sequence shown here is derived from an EMBL/GenBank/DDBJ whole genome shotgun (WGS) entry which is preliminary data.</text>
</comment>
<sequence>MKSSKDGGKVNPNVKVKEEKKVKIKKVHQVKTECKKKSKKYSKKYSKQYPDHDEDDTVPENLRTFISQSVWNQYSQIRRDSFKLLLKNPNSFFYRNRPPGDPQKYGSFTEEEEAQFIERIKYFRDVLKIDDGLWGLFAVPLRGRLGYQCSNFYRYLVTEGRVKDPHYKVTHDGKLIFDRSTPRRAVSDESYNKLEREAFEFIKECLDKENCEPITIPPIGSGRGRRNGSKHKHKDKQKILKYSDVYDDPVHPFFNILNIDEIDEEDEKRFTRNNFEYFCDEVTPAHYAMDPISQKPIEDPYIDTFAGVVLDRESWEKFFSGETEYDFDVHAQSFDDLVPLTMRIFNEYSNTIVNIYC</sequence>
<proteinExistence type="predicted"/>
<reference evidence="2" key="1">
    <citation type="submission" date="2016-10" db="EMBL/GenBank/DDBJ databases">
        <authorList>
            <person name="Benchimol M."/>
            <person name="Almeida L.G."/>
            <person name="Vasconcelos A.T."/>
            <person name="Perreira-Neves A."/>
            <person name="Rosa I.A."/>
            <person name="Tasca T."/>
            <person name="Bogo M.R."/>
            <person name="de Souza W."/>
        </authorList>
    </citation>
    <scope>NUCLEOTIDE SEQUENCE [LARGE SCALE GENOMIC DNA]</scope>
    <source>
        <strain evidence="2">K</strain>
    </source>
</reference>
<dbReference type="Proteomes" id="UP000179807">
    <property type="component" value="Unassembled WGS sequence"/>
</dbReference>
<evidence type="ECO:0000313" key="3">
    <source>
        <dbReference type="Proteomes" id="UP000179807"/>
    </source>
</evidence>
<name>A0A1J4JIB3_9EUKA</name>
<dbReference type="OrthoDB" id="6781668at2759"/>
<feature type="compositionally biased region" description="Basic residues" evidence="1">
    <location>
        <begin position="36"/>
        <end position="46"/>
    </location>
</feature>
<organism evidence="2 3">
    <name type="scientific">Tritrichomonas foetus</name>
    <dbReference type="NCBI Taxonomy" id="1144522"/>
    <lineage>
        <taxon>Eukaryota</taxon>
        <taxon>Metamonada</taxon>
        <taxon>Parabasalia</taxon>
        <taxon>Tritrichomonadida</taxon>
        <taxon>Tritrichomonadidae</taxon>
        <taxon>Tritrichomonas</taxon>
    </lineage>
</organism>
<keyword evidence="3" id="KW-1185">Reference proteome</keyword>
<dbReference type="AlphaFoldDB" id="A0A1J4JIB3"/>
<feature type="region of interest" description="Disordered" evidence="1">
    <location>
        <begin position="216"/>
        <end position="235"/>
    </location>
</feature>
<evidence type="ECO:0000256" key="1">
    <source>
        <dbReference type="SAM" id="MobiDB-lite"/>
    </source>
</evidence>
<feature type="region of interest" description="Disordered" evidence="1">
    <location>
        <begin position="29"/>
        <end position="56"/>
    </location>
</feature>
<feature type="compositionally biased region" description="Basic residues" evidence="1">
    <location>
        <begin position="223"/>
        <end position="235"/>
    </location>
</feature>
<dbReference type="GeneID" id="94844535"/>
<dbReference type="EMBL" id="MLAK01001032">
    <property type="protein sequence ID" value="OHS98928.1"/>
    <property type="molecule type" value="Genomic_DNA"/>
</dbReference>
<accession>A0A1J4JIB3</accession>
<evidence type="ECO:0008006" key="4">
    <source>
        <dbReference type="Google" id="ProtNLM"/>
    </source>
</evidence>
<dbReference type="VEuPathDB" id="TrichDB:TRFO_34727"/>
<protein>
    <recommendedName>
        <fullName evidence="4">Myb-like domain-containing protein</fullName>
    </recommendedName>
</protein>
<dbReference type="RefSeq" id="XP_068352065.1">
    <property type="nucleotide sequence ID" value="XM_068509831.1"/>
</dbReference>
<evidence type="ECO:0000313" key="2">
    <source>
        <dbReference type="EMBL" id="OHS98928.1"/>
    </source>
</evidence>